<comment type="similarity">
    <text evidence="1">Belongs to the GMC oxidoreductase family.</text>
</comment>
<organism evidence="5 6">
    <name type="scientific">Talaromyces rugulosus</name>
    <name type="common">Penicillium rugulosum</name>
    <dbReference type="NCBI Taxonomy" id="121627"/>
    <lineage>
        <taxon>Eukaryota</taxon>
        <taxon>Fungi</taxon>
        <taxon>Dikarya</taxon>
        <taxon>Ascomycota</taxon>
        <taxon>Pezizomycotina</taxon>
        <taxon>Eurotiomycetes</taxon>
        <taxon>Eurotiomycetidae</taxon>
        <taxon>Eurotiales</taxon>
        <taxon>Trichocomaceae</taxon>
        <taxon>Talaromyces</taxon>
        <taxon>Talaromyces sect. Islandici</taxon>
    </lineage>
</organism>
<gene>
    <name evidence="5" type="ORF">TRUGW13939_00359</name>
</gene>
<dbReference type="AlphaFoldDB" id="A0A7H8QIG1"/>
<evidence type="ECO:0000313" key="6">
    <source>
        <dbReference type="Proteomes" id="UP000509510"/>
    </source>
</evidence>
<accession>A0A7H8QIG1</accession>
<dbReference type="PROSITE" id="PS00624">
    <property type="entry name" value="GMC_OXRED_2"/>
    <property type="match status" value="1"/>
</dbReference>
<dbReference type="EMBL" id="CP055898">
    <property type="protein sequence ID" value="QKX53281.1"/>
    <property type="molecule type" value="Genomic_DNA"/>
</dbReference>
<evidence type="ECO:0000256" key="3">
    <source>
        <dbReference type="PIRSR" id="PIRSR000137-2"/>
    </source>
</evidence>
<dbReference type="SUPFAM" id="SSF51905">
    <property type="entry name" value="FAD/NAD(P)-binding domain"/>
    <property type="match status" value="1"/>
</dbReference>
<dbReference type="OrthoDB" id="269227at2759"/>
<dbReference type="PANTHER" id="PTHR11552:SF123">
    <property type="entry name" value="GMC OXIDOREDUCTASE (AFU_ORTHOLOGUE AFUA_2G01770)-RELATED"/>
    <property type="match status" value="1"/>
</dbReference>
<reference evidence="6" key="1">
    <citation type="submission" date="2020-06" db="EMBL/GenBank/DDBJ databases">
        <title>A chromosome-scale genome assembly of Talaromyces rugulosus W13939.</title>
        <authorList>
            <person name="Wang B."/>
            <person name="Guo L."/>
            <person name="Ye K."/>
            <person name="Wang L."/>
        </authorList>
    </citation>
    <scope>NUCLEOTIDE SEQUENCE [LARGE SCALE GENOMIC DNA]</scope>
    <source>
        <strain evidence="6">W13939</strain>
    </source>
</reference>
<evidence type="ECO:0000313" key="5">
    <source>
        <dbReference type="EMBL" id="QKX53281.1"/>
    </source>
</evidence>
<keyword evidence="3" id="KW-0285">Flavoprotein</keyword>
<sequence>MTYDFIIIGGGTAGSVLASRLHQATTTTSILLIEAGPDVSTRADVLDGTQWPRLLRTELDWCDVTVPQRHLNGRELPNFAGRALGGSSATNAGGWTRGENKNYDTWSRLLSDPRWSYDNLLPYFRKIETHFDPHSDPAVHGFDGPIKTEPAARRQYPLRDQVKTAWTSLGVAHKTDMNDGDPIGLGDLVENRVDGRRSISSSAYGLEGVKVLTDTLVKRVVVSEIDGVKVATAVELADGTIIEASREIIISAGAYRSPQILLLSGLGPRDELAQHGIETVVDLPDVGRHFQDHCAVSQWWKLKEPEKGLSVGSPAFNNPIYFKGNAVDFVVTQPVSPEGLLKALAADAEANPELHPLVLQRGHLELYILYAARNQQNPAIVPDGTHITTSAVVMLPTSRGSIRLRDANPASQPLIDPNYAATEADRYVLREGLRLIHKVVRETAAGQEFVASETVEDGFSPISAESTDDELNDLIRRRLGTMFHPAGSVAMGKVVDSELRVHGVERLRVVDASVMPSPVVGHIQNAVYMIAERAADFILGSV</sequence>
<dbReference type="Pfam" id="PF05199">
    <property type="entry name" value="GMC_oxred_C"/>
    <property type="match status" value="1"/>
</dbReference>
<dbReference type="SUPFAM" id="SSF54373">
    <property type="entry name" value="FAD-linked reductases, C-terminal domain"/>
    <property type="match status" value="1"/>
</dbReference>
<dbReference type="GeneID" id="55987872"/>
<evidence type="ECO:0000256" key="1">
    <source>
        <dbReference type="ARBA" id="ARBA00010790"/>
    </source>
</evidence>
<evidence type="ECO:0000259" key="4">
    <source>
        <dbReference type="PROSITE" id="PS00624"/>
    </source>
</evidence>
<dbReference type="PIRSF" id="PIRSF000137">
    <property type="entry name" value="Alcohol_oxidase"/>
    <property type="match status" value="1"/>
</dbReference>
<feature type="active site" description="Proton acceptor" evidence="2">
    <location>
        <position position="522"/>
    </location>
</feature>
<keyword evidence="3" id="KW-0274">FAD</keyword>
<feature type="domain" description="Glucose-methanol-choline oxidoreductase N-terminal" evidence="4">
    <location>
        <begin position="253"/>
        <end position="267"/>
    </location>
</feature>
<dbReference type="KEGG" id="trg:TRUGW13939_00359"/>
<keyword evidence="6" id="KW-1185">Reference proteome</keyword>
<dbReference type="InterPro" id="IPR000172">
    <property type="entry name" value="GMC_OxRdtase_N"/>
</dbReference>
<protein>
    <recommendedName>
        <fullName evidence="4">Glucose-methanol-choline oxidoreductase N-terminal domain-containing protein</fullName>
    </recommendedName>
</protein>
<dbReference type="Proteomes" id="UP000509510">
    <property type="component" value="Chromosome I"/>
</dbReference>
<comment type="cofactor">
    <cofactor evidence="3">
        <name>FAD</name>
        <dbReference type="ChEBI" id="CHEBI:57692"/>
    </cofactor>
</comment>
<dbReference type="GO" id="GO:0016614">
    <property type="term" value="F:oxidoreductase activity, acting on CH-OH group of donors"/>
    <property type="evidence" value="ECO:0007669"/>
    <property type="project" value="InterPro"/>
</dbReference>
<feature type="active site" description="Proton donor" evidence="2">
    <location>
        <position position="484"/>
    </location>
</feature>
<dbReference type="GO" id="GO:0050660">
    <property type="term" value="F:flavin adenine dinucleotide binding"/>
    <property type="evidence" value="ECO:0007669"/>
    <property type="project" value="InterPro"/>
</dbReference>
<dbReference type="PANTHER" id="PTHR11552">
    <property type="entry name" value="GLUCOSE-METHANOL-CHOLINE GMC OXIDOREDUCTASE"/>
    <property type="match status" value="1"/>
</dbReference>
<dbReference type="Gene3D" id="3.50.50.60">
    <property type="entry name" value="FAD/NAD(P)-binding domain"/>
    <property type="match status" value="1"/>
</dbReference>
<proteinExistence type="inferred from homology"/>
<dbReference type="Gene3D" id="3.30.560.10">
    <property type="entry name" value="Glucose Oxidase, domain 3"/>
    <property type="match status" value="1"/>
</dbReference>
<name>A0A7H8QIG1_TALRU</name>
<dbReference type="InterPro" id="IPR012132">
    <property type="entry name" value="GMC_OxRdtase"/>
</dbReference>
<dbReference type="InterPro" id="IPR036188">
    <property type="entry name" value="FAD/NAD-bd_sf"/>
</dbReference>
<dbReference type="RefSeq" id="XP_035339460.1">
    <property type="nucleotide sequence ID" value="XM_035483567.1"/>
</dbReference>
<dbReference type="InterPro" id="IPR007867">
    <property type="entry name" value="GMC_OxRtase_C"/>
</dbReference>
<feature type="binding site" evidence="3">
    <location>
        <position position="217"/>
    </location>
    <ligand>
        <name>FAD</name>
        <dbReference type="ChEBI" id="CHEBI:57692"/>
    </ligand>
</feature>
<evidence type="ECO:0000256" key="2">
    <source>
        <dbReference type="PIRSR" id="PIRSR000137-1"/>
    </source>
</evidence>
<dbReference type="Pfam" id="PF00732">
    <property type="entry name" value="GMC_oxred_N"/>
    <property type="match status" value="1"/>
</dbReference>